<dbReference type="InterPro" id="IPR046956">
    <property type="entry name" value="RLP23-like"/>
</dbReference>
<evidence type="ECO:0000256" key="4">
    <source>
        <dbReference type="ARBA" id="ARBA00022614"/>
    </source>
</evidence>
<dbReference type="InterPro" id="IPR013210">
    <property type="entry name" value="LRR_N_plant-typ"/>
</dbReference>
<dbReference type="SMART" id="SM00365">
    <property type="entry name" value="LRR_SD22"/>
    <property type="match status" value="6"/>
</dbReference>
<evidence type="ECO:0000256" key="7">
    <source>
        <dbReference type="ARBA" id="ARBA00022737"/>
    </source>
</evidence>
<keyword evidence="5 12" id="KW-0812">Transmembrane</keyword>
<evidence type="ECO:0000313" key="16">
    <source>
        <dbReference type="Proteomes" id="UP001341281"/>
    </source>
</evidence>
<evidence type="ECO:0000256" key="8">
    <source>
        <dbReference type="ARBA" id="ARBA00022989"/>
    </source>
</evidence>
<comment type="subcellular location">
    <subcellularLocation>
        <location evidence="1">Cell membrane</location>
        <topology evidence="1">Single-pass type I membrane protein</topology>
    </subcellularLocation>
</comment>
<dbReference type="InterPro" id="IPR003591">
    <property type="entry name" value="Leu-rich_rpt_typical-subtyp"/>
</dbReference>
<dbReference type="InterPro" id="IPR001611">
    <property type="entry name" value="Leu-rich_rpt"/>
</dbReference>
<keyword evidence="9 12" id="KW-0472">Membrane</keyword>
<evidence type="ECO:0000256" key="9">
    <source>
        <dbReference type="ARBA" id="ARBA00023136"/>
    </source>
</evidence>
<evidence type="ECO:0000256" key="5">
    <source>
        <dbReference type="ARBA" id="ARBA00022692"/>
    </source>
</evidence>
<dbReference type="SUPFAM" id="SSF52047">
    <property type="entry name" value="RNI-like"/>
    <property type="match status" value="2"/>
</dbReference>
<sequence>MEAGAALRLLLTIAISVSSAYAAQTQPTAAGCIAEERNALLSFRAGIASDPQNLLASWSGQDCCQWRGVECSNSTGHVIKLDLRNKFFLDDFVAPFYSPRFRGMSGKISSALVSLQHLKYLDLSGNHLGGEGVAIPGFLGSLQTLMYLNLSSMNFVGTVPPQLGNLSRLQYLDLDNDYYSYYGYYLRSEDISWLPRLCSLRFLDMCAVNLTTIGNWAQVVNMLSSLRALRLCECHLAFPYTPTTVHPNLTSLEMLDLSDNWGVDVLNSTYWFWQPDTMRHLDLTNNMAARPFPDAVANMTSLEVLRLGGNQLSDVKAKPLKNLCNLRELALWSNYINQDMSEFLEGLPPCAWSKLELLDLSLTNISGKIPNSISQWTNLRSLQLSANRLLGSIPLEIGMLNKLTILYLDYNQFNGSILEEHLAGLVNLEELDISYNSLHMMIRSNWIPRFKLTLAYFPRCKIGPHFPLWLKDQTDVRFLDISDAGIVDILPDWFWRVLSNVQYLNVSFKLVQGYHGHCSLCPQLRYLTSTPTTSQLPRHLVELDISRNSLSGPLPQNIGAPNLSDLLLSDNDISGAVPRYICQLKGLSVLDLAKNNLVGQLPICLEGSEETPKLYLVALILYGNNLSGKFPSVLQRCPELVLLDLANNKYSGELPTWIANKLPNLSYLRLRNNTFSGSIPFQLTELRYLQFLDLAHNRISGSMPHKLSNMKAMAQDDYHKKIWDNPLSWSYARPGGSEISGEKYDDSLEVVMKGQYLDYTSNIIYMVALDLSHNNLVGEIPNEITSLVGLRSLNISYNQLSSKIPEEIGQLRSLESFDLSWNKLSGKIPSSLSDITTLSKLNLSYNNLTGRIPIGNQLQSLVDPASSYIGNNYLCGPPVSRNCSVPQLAKGNLDEYQSDSEVRYLYLGMDIGFVLGLWVVFVTFLFARTWRTAYFQLCDKLLCSIETFLTSNSQSYLGKLWK</sequence>
<keyword evidence="11" id="KW-0325">Glycoprotein</keyword>
<dbReference type="Pfam" id="PF13516">
    <property type="entry name" value="LRR_6"/>
    <property type="match status" value="1"/>
</dbReference>
<evidence type="ECO:0000256" key="6">
    <source>
        <dbReference type="ARBA" id="ARBA00022729"/>
    </source>
</evidence>
<name>A0AAQ3TDS9_PASNO</name>
<accession>A0AAQ3TDS9</accession>
<evidence type="ECO:0000256" key="3">
    <source>
        <dbReference type="ARBA" id="ARBA00022475"/>
    </source>
</evidence>
<dbReference type="FunFam" id="3.80.10.10:FF:000041">
    <property type="entry name" value="LRR receptor-like serine/threonine-protein kinase ERECTA"/>
    <property type="match status" value="1"/>
</dbReference>
<keyword evidence="8 12" id="KW-1133">Transmembrane helix</keyword>
<dbReference type="FunFam" id="3.80.10.10:FF:000213">
    <property type="entry name" value="Tyrosine-sulfated glycopeptide receptor 1"/>
    <property type="match status" value="1"/>
</dbReference>
<dbReference type="GO" id="GO:0005886">
    <property type="term" value="C:plasma membrane"/>
    <property type="evidence" value="ECO:0007669"/>
    <property type="project" value="UniProtKB-SubCell"/>
</dbReference>
<dbReference type="PANTHER" id="PTHR48063">
    <property type="entry name" value="LRR RECEPTOR-LIKE KINASE"/>
    <property type="match status" value="1"/>
</dbReference>
<dbReference type="SUPFAM" id="SSF52058">
    <property type="entry name" value="L domain-like"/>
    <property type="match status" value="1"/>
</dbReference>
<dbReference type="Proteomes" id="UP001341281">
    <property type="component" value="Chromosome 04"/>
</dbReference>
<evidence type="ECO:0000259" key="14">
    <source>
        <dbReference type="Pfam" id="PF08263"/>
    </source>
</evidence>
<dbReference type="AlphaFoldDB" id="A0AAQ3TDS9"/>
<dbReference type="Pfam" id="PF00560">
    <property type="entry name" value="LRR_1"/>
    <property type="match status" value="9"/>
</dbReference>
<evidence type="ECO:0000256" key="2">
    <source>
        <dbReference type="ARBA" id="ARBA00009592"/>
    </source>
</evidence>
<evidence type="ECO:0000313" key="15">
    <source>
        <dbReference type="EMBL" id="WVZ69812.1"/>
    </source>
</evidence>
<protein>
    <recommendedName>
        <fullName evidence="14">Leucine-rich repeat-containing N-terminal plant-type domain-containing protein</fullName>
    </recommendedName>
</protein>
<comment type="similarity">
    <text evidence="2">Belongs to the RLP family.</text>
</comment>
<gene>
    <name evidence="15" type="ORF">U9M48_018541</name>
</gene>
<dbReference type="EMBL" id="CP144748">
    <property type="protein sequence ID" value="WVZ69812.1"/>
    <property type="molecule type" value="Genomic_DNA"/>
</dbReference>
<keyword evidence="6 13" id="KW-0732">Signal</keyword>
<reference evidence="15 16" key="1">
    <citation type="submission" date="2024-02" db="EMBL/GenBank/DDBJ databases">
        <title>High-quality chromosome-scale genome assembly of Pensacola bahiagrass (Paspalum notatum Flugge var. saurae).</title>
        <authorList>
            <person name="Vega J.M."/>
            <person name="Podio M."/>
            <person name="Orjuela J."/>
            <person name="Siena L.A."/>
            <person name="Pessino S.C."/>
            <person name="Combes M.C."/>
            <person name="Mariac C."/>
            <person name="Albertini E."/>
            <person name="Pupilli F."/>
            <person name="Ortiz J.P.A."/>
            <person name="Leblanc O."/>
        </authorList>
    </citation>
    <scope>NUCLEOTIDE SEQUENCE [LARGE SCALE GENOMIC DNA]</scope>
    <source>
        <strain evidence="15">R1</strain>
        <tissue evidence="15">Leaf</tissue>
    </source>
</reference>
<evidence type="ECO:0000256" key="1">
    <source>
        <dbReference type="ARBA" id="ARBA00004251"/>
    </source>
</evidence>
<evidence type="ECO:0000256" key="11">
    <source>
        <dbReference type="ARBA" id="ARBA00023180"/>
    </source>
</evidence>
<dbReference type="PANTHER" id="PTHR48063:SF50">
    <property type="entry name" value="HCRVF1 PROTEIN-LIKE"/>
    <property type="match status" value="1"/>
</dbReference>
<keyword evidence="16" id="KW-1185">Reference proteome</keyword>
<feature type="chain" id="PRO_5043034745" description="Leucine-rich repeat-containing N-terminal plant-type domain-containing protein" evidence="13">
    <location>
        <begin position="23"/>
        <end position="962"/>
    </location>
</feature>
<keyword evidence="10" id="KW-0675">Receptor</keyword>
<evidence type="ECO:0000256" key="10">
    <source>
        <dbReference type="ARBA" id="ARBA00023170"/>
    </source>
</evidence>
<dbReference type="Gene3D" id="3.80.10.10">
    <property type="entry name" value="Ribonuclease Inhibitor"/>
    <property type="match status" value="4"/>
</dbReference>
<proteinExistence type="inferred from homology"/>
<feature type="transmembrane region" description="Helical" evidence="12">
    <location>
        <begin position="904"/>
        <end position="927"/>
    </location>
</feature>
<feature type="signal peptide" evidence="13">
    <location>
        <begin position="1"/>
        <end position="22"/>
    </location>
</feature>
<dbReference type="SMART" id="SM00369">
    <property type="entry name" value="LRR_TYP"/>
    <property type="match status" value="9"/>
</dbReference>
<dbReference type="InterPro" id="IPR032675">
    <property type="entry name" value="LRR_dom_sf"/>
</dbReference>
<keyword evidence="7" id="KW-0677">Repeat</keyword>
<dbReference type="Pfam" id="PF08263">
    <property type="entry name" value="LRRNT_2"/>
    <property type="match status" value="1"/>
</dbReference>
<organism evidence="15 16">
    <name type="scientific">Paspalum notatum var. saurae</name>
    <dbReference type="NCBI Taxonomy" id="547442"/>
    <lineage>
        <taxon>Eukaryota</taxon>
        <taxon>Viridiplantae</taxon>
        <taxon>Streptophyta</taxon>
        <taxon>Embryophyta</taxon>
        <taxon>Tracheophyta</taxon>
        <taxon>Spermatophyta</taxon>
        <taxon>Magnoliopsida</taxon>
        <taxon>Liliopsida</taxon>
        <taxon>Poales</taxon>
        <taxon>Poaceae</taxon>
        <taxon>PACMAD clade</taxon>
        <taxon>Panicoideae</taxon>
        <taxon>Andropogonodae</taxon>
        <taxon>Paspaleae</taxon>
        <taxon>Paspalinae</taxon>
        <taxon>Paspalum</taxon>
    </lineage>
</organism>
<evidence type="ECO:0000256" key="12">
    <source>
        <dbReference type="SAM" id="Phobius"/>
    </source>
</evidence>
<keyword evidence="4" id="KW-0433">Leucine-rich repeat</keyword>
<feature type="domain" description="Leucine-rich repeat-containing N-terminal plant-type" evidence="14">
    <location>
        <begin position="34"/>
        <end position="72"/>
    </location>
</feature>
<evidence type="ECO:0000256" key="13">
    <source>
        <dbReference type="SAM" id="SignalP"/>
    </source>
</evidence>
<keyword evidence="3" id="KW-1003">Cell membrane</keyword>